<dbReference type="GO" id="GO:0071555">
    <property type="term" value="P:cell wall organization"/>
    <property type="evidence" value="ECO:0007669"/>
    <property type="project" value="UniProtKB-UniRule"/>
</dbReference>
<evidence type="ECO:0000256" key="1">
    <source>
        <dbReference type="ARBA" id="ARBA00004752"/>
    </source>
</evidence>
<dbReference type="GO" id="GO:0008360">
    <property type="term" value="P:regulation of cell shape"/>
    <property type="evidence" value="ECO:0007669"/>
    <property type="project" value="UniProtKB-UniRule"/>
</dbReference>
<evidence type="ECO:0000256" key="2">
    <source>
        <dbReference type="ARBA" id="ARBA00022679"/>
    </source>
</evidence>
<dbReference type="Proteomes" id="UP000231567">
    <property type="component" value="Unassembled WGS sequence"/>
</dbReference>
<dbReference type="EMBL" id="PCRM01000035">
    <property type="protein sequence ID" value="PIP21509.1"/>
    <property type="molecule type" value="Genomic_DNA"/>
</dbReference>
<organism evidence="8 9">
    <name type="scientific">Candidatus Nealsonbacteria bacterium CG23_combo_of_CG06-09_8_20_14_all_40_13</name>
    <dbReference type="NCBI Taxonomy" id="1974724"/>
    <lineage>
        <taxon>Bacteria</taxon>
        <taxon>Candidatus Nealsoniibacteriota</taxon>
    </lineage>
</organism>
<evidence type="ECO:0000259" key="7">
    <source>
        <dbReference type="PROSITE" id="PS52029"/>
    </source>
</evidence>
<dbReference type="PROSITE" id="PS52029">
    <property type="entry name" value="LD_TPASE"/>
    <property type="match status" value="1"/>
</dbReference>
<evidence type="ECO:0000256" key="6">
    <source>
        <dbReference type="PROSITE-ProRule" id="PRU01373"/>
    </source>
</evidence>
<proteinExistence type="predicted"/>
<keyword evidence="5 6" id="KW-0961">Cell wall biogenesis/degradation</keyword>
<dbReference type="AlphaFoldDB" id="A0A2G9YQG7"/>
<reference evidence="8 9" key="1">
    <citation type="submission" date="2017-09" db="EMBL/GenBank/DDBJ databases">
        <title>Depth-based differentiation of microbial function through sediment-hosted aquifers and enrichment of novel symbionts in the deep terrestrial subsurface.</title>
        <authorList>
            <person name="Probst A.J."/>
            <person name="Ladd B."/>
            <person name="Jarett J.K."/>
            <person name="Geller-Mcgrath D.E."/>
            <person name="Sieber C.M."/>
            <person name="Emerson J.B."/>
            <person name="Anantharaman K."/>
            <person name="Thomas B.C."/>
            <person name="Malmstrom R."/>
            <person name="Stieglmeier M."/>
            <person name="Klingl A."/>
            <person name="Woyke T."/>
            <person name="Ryan C.M."/>
            <person name="Banfield J.F."/>
        </authorList>
    </citation>
    <scope>NUCLEOTIDE SEQUENCE [LARGE SCALE GENOMIC DNA]</scope>
    <source>
        <strain evidence="8">CG23_combo_of_CG06-09_8_20_14_all_40_13</strain>
    </source>
</reference>
<keyword evidence="2" id="KW-0808">Transferase</keyword>
<evidence type="ECO:0000256" key="3">
    <source>
        <dbReference type="ARBA" id="ARBA00022960"/>
    </source>
</evidence>
<dbReference type="GO" id="GO:0018104">
    <property type="term" value="P:peptidoglycan-protein cross-linking"/>
    <property type="evidence" value="ECO:0007669"/>
    <property type="project" value="TreeGrafter"/>
</dbReference>
<name>A0A2G9YQG7_9BACT</name>
<dbReference type="GO" id="GO:0005576">
    <property type="term" value="C:extracellular region"/>
    <property type="evidence" value="ECO:0007669"/>
    <property type="project" value="TreeGrafter"/>
</dbReference>
<accession>A0A2G9YQG7</accession>
<keyword evidence="4 6" id="KW-0573">Peptidoglycan synthesis</keyword>
<dbReference type="InterPro" id="IPR038063">
    <property type="entry name" value="Transpep_catalytic_dom"/>
</dbReference>
<evidence type="ECO:0000256" key="4">
    <source>
        <dbReference type="ARBA" id="ARBA00022984"/>
    </source>
</evidence>
<protein>
    <recommendedName>
        <fullName evidence="7">L,D-TPase catalytic domain-containing protein</fullName>
    </recommendedName>
</protein>
<sequence length="126" mass="14201">MVLDILAQRFSCYEEGQIVHSGPMSSGTSCDEQGEPRDIYDLEYVVVKKKIDAYSEMYHVPMPYSVMLGDAPGNMAGRKGLIIHYGQLPDYPDSHDCFRLGLADAKWVFNWAKVGLPVYVINARRP</sequence>
<dbReference type="PANTHER" id="PTHR30582:SF2">
    <property type="entry name" value="L,D-TRANSPEPTIDASE YCIB-RELATED"/>
    <property type="match status" value="1"/>
</dbReference>
<feature type="domain" description="L,D-TPase catalytic" evidence="7">
    <location>
        <begin position="1"/>
        <end position="121"/>
    </location>
</feature>
<comment type="caution">
    <text evidence="8">The sequence shown here is derived from an EMBL/GenBank/DDBJ whole genome shotgun (WGS) entry which is preliminary data.</text>
</comment>
<dbReference type="CDD" id="cd16913">
    <property type="entry name" value="YkuD_like"/>
    <property type="match status" value="1"/>
</dbReference>
<dbReference type="Pfam" id="PF03734">
    <property type="entry name" value="YkuD"/>
    <property type="match status" value="1"/>
</dbReference>
<feature type="active site" description="Nucleophile" evidence="6">
    <location>
        <position position="97"/>
    </location>
</feature>
<dbReference type="Gene3D" id="2.40.440.10">
    <property type="entry name" value="L,D-transpeptidase catalytic domain-like"/>
    <property type="match status" value="1"/>
</dbReference>
<gene>
    <name evidence="8" type="ORF">COX39_02535</name>
</gene>
<dbReference type="PANTHER" id="PTHR30582">
    <property type="entry name" value="L,D-TRANSPEPTIDASE"/>
    <property type="match status" value="1"/>
</dbReference>
<feature type="active site" description="Proton donor/acceptor" evidence="6">
    <location>
        <position position="84"/>
    </location>
</feature>
<dbReference type="SUPFAM" id="SSF141523">
    <property type="entry name" value="L,D-transpeptidase catalytic domain-like"/>
    <property type="match status" value="1"/>
</dbReference>
<comment type="pathway">
    <text evidence="1 6">Cell wall biogenesis; peptidoglycan biosynthesis.</text>
</comment>
<dbReference type="GO" id="GO:0071972">
    <property type="term" value="F:peptidoglycan L,D-transpeptidase activity"/>
    <property type="evidence" value="ECO:0007669"/>
    <property type="project" value="TreeGrafter"/>
</dbReference>
<dbReference type="UniPathway" id="UPA00219"/>
<dbReference type="GO" id="GO:0016740">
    <property type="term" value="F:transferase activity"/>
    <property type="evidence" value="ECO:0007669"/>
    <property type="project" value="UniProtKB-KW"/>
</dbReference>
<dbReference type="InterPro" id="IPR005490">
    <property type="entry name" value="LD_TPept_cat_dom"/>
</dbReference>
<evidence type="ECO:0000313" key="8">
    <source>
        <dbReference type="EMBL" id="PIP21509.1"/>
    </source>
</evidence>
<dbReference type="InterPro" id="IPR050979">
    <property type="entry name" value="LD-transpeptidase"/>
</dbReference>
<evidence type="ECO:0000256" key="5">
    <source>
        <dbReference type="ARBA" id="ARBA00023316"/>
    </source>
</evidence>
<evidence type="ECO:0000313" key="9">
    <source>
        <dbReference type="Proteomes" id="UP000231567"/>
    </source>
</evidence>
<keyword evidence="3 6" id="KW-0133">Cell shape</keyword>